<evidence type="ECO:0000313" key="2">
    <source>
        <dbReference type="EMBL" id="MDP9970280.1"/>
    </source>
</evidence>
<evidence type="ECO:0000313" key="3">
    <source>
        <dbReference type="Proteomes" id="UP001224845"/>
    </source>
</evidence>
<feature type="compositionally biased region" description="Low complexity" evidence="1">
    <location>
        <begin position="92"/>
        <end position="101"/>
    </location>
</feature>
<sequence length="231" mass="24733">MKGGCLLFFGGSFFGGGRVSPRRATHFLLLRQKKVSKEKATLLSASLRFAAGNLRCSITAGVRRTRFAQTAAALIPPPSALLGAYRRGGSGRPSLRSAPRPTANTNNPIQSQPPRRAAPRWPGGRAKQRPVRYPIPSVCAEERSVSRIRARPCLSEASLGETPRNASTAGCPQRSGGSQTVGSPFFCLRFFGEAKKSRSPAGARPGLGKQSPSTNRKPPALTPTLSQRERE</sequence>
<feature type="compositionally biased region" description="Polar residues" evidence="1">
    <location>
        <begin position="102"/>
        <end position="112"/>
    </location>
</feature>
<feature type="compositionally biased region" description="Polar residues" evidence="1">
    <location>
        <begin position="164"/>
        <end position="179"/>
    </location>
</feature>
<feature type="region of interest" description="Disordered" evidence="1">
    <location>
        <begin position="159"/>
        <end position="179"/>
    </location>
</feature>
<dbReference type="AlphaFoldDB" id="A0AAW8EBN4"/>
<comment type="caution">
    <text evidence="2">The sequence shown here is derived from an EMBL/GenBank/DDBJ whole genome shotgun (WGS) entry which is preliminary data.</text>
</comment>
<feature type="compositionally biased region" description="Low complexity" evidence="1">
    <location>
        <begin position="113"/>
        <end position="125"/>
    </location>
</feature>
<evidence type="ECO:0000256" key="1">
    <source>
        <dbReference type="SAM" id="MobiDB-lite"/>
    </source>
</evidence>
<reference evidence="2" key="1">
    <citation type="submission" date="2023-07" db="EMBL/GenBank/DDBJ databases">
        <title>Sorghum-associated microbial communities from plants grown in Nebraska, USA.</title>
        <authorList>
            <person name="Schachtman D."/>
        </authorList>
    </citation>
    <scope>NUCLEOTIDE SEQUENCE</scope>
    <source>
        <strain evidence="2">DS3315</strain>
    </source>
</reference>
<name>A0AAW8EBN4_VARPD</name>
<accession>A0AAW8EBN4</accession>
<feature type="region of interest" description="Disordered" evidence="1">
    <location>
        <begin position="85"/>
        <end position="132"/>
    </location>
</feature>
<feature type="region of interest" description="Disordered" evidence="1">
    <location>
        <begin position="196"/>
        <end position="231"/>
    </location>
</feature>
<gene>
    <name evidence="2" type="ORF">J2W39_001510</name>
</gene>
<proteinExistence type="predicted"/>
<dbReference type="Proteomes" id="UP001224845">
    <property type="component" value="Unassembled WGS sequence"/>
</dbReference>
<organism evidence="2 3">
    <name type="scientific">Variovorax paradoxus</name>
    <dbReference type="NCBI Taxonomy" id="34073"/>
    <lineage>
        <taxon>Bacteria</taxon>
        <taxon>Pseudomonadati</taxon>
        <taxon>Pseudomonadota</taxon>
        <taxon>Betaproteobacteria</taxon>
        <taxon>Burkholderiales</taxon>
        <taxon>Comamonadaceae</taxon>
        <taxon>Variovorax</taxon>
    </lineage>
</organism>
<dbReference type="EMBL" id="JAUSRV010000003">
    <property type="protein sequence ID" value="MDP9970280.1"/>
    <property type="molecule type" value="Genomic_DNA"/>
</dbReference>
<protein>
    <submittedName>
        <fullName evidence="2">Uncharacterized protein</fullName>
    </submittedName>
</protein>